<dbReference type="AlphaFoldDB" id="A0AAD6D263"/>
<keyword evidence="3" id="KW-1185">Reference proteome</keyword>
<gene>
    <name evidence="2" type="ORF">N7494_001651</name>
</gene>
<accession>A0AAD6D263</accession>
<feature type="signal peptide" evidence="1">
    <location>
        <begin position="1"/>
        <end position="17"/>
    </location>
</feature>
<organism evidence="2 3">
    <name type="scientific">Penicillium frequentans</name>
    <dbReference type="NCBI Taxonomy" id="3151616"/>
    <lineage>
        <taxon>Eukaryota</taxon>
        <taxon>Fungi</taxon>
        <taxon>Dikarya</taxon>
        <taxon>Ascomycota</taxon>
        <taxon>Pezizomycotina</taxon>
        <taxon>Eurotiomycetes</taxon>
        <taxon>Eurotiomycetidae</taxon>
        <taxon>Eurotiales</taxon>
        <taxon>Aspergillaceae</taxon>
        <taxon>Penicillium</taxon>
    </lineage>
</organism>
<dbReference type="Proteomes" id="UP001220324">
    <property type="component" value="Unassembled WGS sequence"/>
</dbReference>
<comment type="caution">
    <text evidence="2">The sequence shown here is derived from an EMBL/GenBank/DDBJ whole genome shotgun (WGS) entry which is preliminary data.</text>
</comment>
<reference evidence="2 3" key="1">
    <citation type="journal article" date="2023" name="IMA Fungus">
        <title>Comparative genomic study of the Penicillium genus elucidates a diverse pangenome and 15 lateral gene transfer events.</title>
        <authorList>
            <person name="Petersen C."/>
            <person name="Sorensen T."/>
            <person name="Nielsen M.R."/>
            <person name="Sondergaard T.E."/>
            <person name="Sorensen J.L."/>
            <person name="Fitzpatrick D.A."/>
            <person name="Frisvad J.C."/>
            <person name="Nielsen K.L."/>
        </authorList>
    </citation>
    <scope>NUCLEOTIDE SEQUENCE [LARGE SCALE GENOMIC DNA]</scope>
    <source>
        <strain evidence="2 3">IBT 35679</strain>
    </source>
</reference>
<evidence type="ECO:0000313" key="2">
    <source>
        <dbReference type="EMBL" id="KAJ5552273.1"/>
    </source>
</evidence>
<keyword evidence="1" id="KW-0732">Signal</keyword>
<evidence type="ECO:0000313" key="3">
    <source>
        <dbReference type="Proteomes" id="UP001220324"/>
    </source>
</evidence>
<feature type="chain" id="PRO_5042104468" evidence="1">
    <location>
        <begin position="18"/>
        <end position="67"/>
    </location>
</feature>
<name>A0AAD6D263_9EURO</name>
<dbReference type="EMBL" id="JAQIZZ010000002">
    <property type="protein sequence ID" value="KAJ5552273.1"/>
    <property type="molecule type" value="Genomic_DNA"/>
</dbReference>
<protein>
    <submittedName>
        <fullName evidence="2">Cation/H+ exchanger</fullName>
    </submittedName>
</protein>
<proteinExistence type="predicted"/>
<evidence type="ECO:0000256" key="1">
    <source>
        <dbReference type="SAM" id="SignalP"/>
    </source>
</evidence>
<sequence>MLFFSIAVHGLSVPALSSVYEGLKVPTIRDHPVEIDFLSETEPIPNNSVVNCEGYFMVINNCFSCVS</sequence>